<proteinExistence type="predicted"/>
<name>A0A9N9C8B8_9GLOM</name>
<gene>
    <name evidence="1" type="ORF">POCULU_LOCUS7063</name>
</gene>
<organism evidence="1 2">
    <name type="scientific">Paraglomus occultum</name>
    <dbReference type="NCBI Taxonomy" id="144539"/>
    <lineage>
        <taxon>Eukaryota</taxon>
        <taxon>Fungi</taxon>
        <taxon>Fungi incertae sedis</taxon>
        <taxon>Mucoromycota</taxon>
        <taxon>Glomeromycotina</taxon>
        <taxon>Glomeromycetes</taxon>
        <taxon>Paraglomerales</taxon>
        <taxon>Paraglomeraceae</taxon>
        <taxon>Paraglomus</taxon>
    </lineage>
</organism>
<dbReference type="OrthoDB" id="2431285at2759"/>
<protein>
    <submittedName>
        <fullName evidence="1">146_t:CDS:1</fullName>
    </submittedName>
</protein>
<dbReference type="Proteomes" id="UP000789572">
    <property type="component" value="Unassembled WGS sequence"/>
</dbReference>
<dbReference type="AlphaFoldDB" id="A0A9N9C8B8"/>
<feature type="non-terminal residue" evidence="1">
    <location>
        <position position="95"/>
    </location>
</feature>
<sequence>QQILDVSKENLGVNYEANKKAWMTANTDIHFDDTIETEAVIIDKKEIIEEILHTSNSDSYNEGSDIEIEKISHSVALEQCKLLLQYVEQQDPPNS</sequence>
<dbReference type="EMBL" id="CAJVPJ010001476">
    <property type="protein sequence ID" value="CAG8592795.1"/>
    <property type="molecule type" value="Genomic_DNA"/>
</dbReference>
<accession>A0A9N9C8B8</accession>
<comment type="caution">
    <text evidence="1">The sequence shown here is derived from an EMBL/GenBank/DDBJ whole genome shotgun (WGS) entry which is preliminary data.</text>
</comment>
<evidence type="ECO:0000313" key="2">
    <source>
        <dbReference type="Proteomes" id="UP000789572"/>
    </source>
</evidence>
<evidence type="ECO:0000313" key="1">
    <source>
        <dbReference type="EMBL" id="CAG8592795.1"/>
    </source>
</evidence>
<keyword evidence="2" id="KW-1185">Reference proteome</keyword>
<reference evidence="1" key="1">
    <citation type="submission" date="2021-06" db="EMBL/GenBank/DDBJ databases">
        <authorList>
            <person name="Kallberg Y."/>
            <person name="Tangrot J."/>
            <person name="Rosling A."/>
        </authorList>
    </citation>
    <scope>NUCLEOTIDE SEQUENCE</scope>
    <source>
        <strain evidence="1">IA702</strain>
    </source>
</reference>